<dbReference type="SUPFAM" id="SSF57850">
    <property type="entry name" value="RING/U-box"/>
    <property type="match status" value="1"/>
</dbReference>
<dbReference type="PROSITE" id="PS50089">
    <property type="entry name" value="ZF_RING_2"/>
    <property type="match status" value="1"/>
</dbReference>
<dbReference type="GO" id="GO:0008270">
    <property type="term" value="F:zinc ion binding"/>
    <property type="evidence" value="ECO:0007669"/>
    <property type="project" value="UniProtKB-KW"/>
</dbReference>
<dbReference type="PANTHER" id="PTHR45676">
    <property type="entry name" value="RING-H2 FINGER PROTEIN ATL51-RELATED"/>
    <property type="match status" value="1"/>
</dbReference>
<dbReference type="Proteomes" id="UP001324115">
    <property type="component" value="Unassembled WGS sequence"/>
</dbReference>
<dbReference type="Pfam" id="PF13639">
    <property type="entry name" value="zf-RING_2"/>
    <property type="match status" value="1"/>
</dbReference>
<feature type="transmembrane region" description="Helical" evidence="3">
    <location>
        <begin position="46"/>
        <end position="70"/>
    </location>
</feature>
<keyword evidence="6" id="KW-1185">Reference proteome</keyword>
<feature type="domain" description="RING-type" evidence="4">
    <location>
        <begin position="112"/>
        <end position="155"/>
    </location>
</feature>
<evidence type="ECO:0000256" key="3">
    <source>
        <dbReference type="SAM" id="Phobius"/>
    </source>
</evidence>
<evidence type="ECO:0000313" key="6">
    <source>
        <dbReference type="Proteomes" id="UP001324115"/>
    </source>
</evidence>
<keyword evidence="1" id="KW-0479">Metal-binding</keyword>
<evidence type="ECO:0000313" key="5">
    <source>
        <dbReference type="EMBL" id="KAK4557305.1"/>
    </source>
</evidence>
<name>A0AAN7HU33_QUERU</name>
<organism evidence="5 6">
    <name type="scientific">Quercus rubra</name>
    <name type="common">Northern red oak</name>
    <name type="synonym">Quercus borealis</name>
    <dbReference type="NCBI Taxonomy" id="3512"/>
    <lineage>
        <taxon>Eukaryota</taxon>
        <taxon>Viridiplantae</taxon>
        <taxon>Streptophyta</taxon>
        <taxon>Embryophyta</taxon>
        <taxon>Tracheophyta</taxon>
        <taxon>Spermatophyta</taxon>
        <taxon>Magnoliopsida</taxon>
        <taxon>eudicotyledons</taxon>
        <taxon>Gunneridae</taxon>
        <taxon>Pentapetalae</taxon>
        <taxon>rosids</taxon>
        <taxon>fabids</taxon>
        <taxon>Fagales</taxon>
        <taxon>Fagaceae</taxon>
        <taxon>Quercus</taxon>
    </lineage>
</organism>
<comment type="caution">
    <text evidence="5">The sequence shown here is derived from an EMBL/GenBank/DDBJ whole genome shotgun (WGS) entry which is preliminary data.</text>
</comment>
<keyword evidence="1" id="KW-0863">Zinc-finger</keyword>
<feature type="region of interest" description="Disordered" evidence="2">
    <location>
        <begin position="16"/>
        <end position="37"/>
    </location>
</feature>
<accession>A0AAN7HU33</accession>
<evidence type="ECO:0000256" key="1">
    <source>
        <dbReference type="PROSITE-ProRule" id="PRU00175"/>
    </source>
</evidence>
<keyword evidence="3" id="KW-0812">Transmembrane</keyword>
<dbReference type="Gene3D" id="3.30.40.10">
    <property type="entry name" value="Zinc/RING finger domain, C3HC4 (zinc finger)"/>
    <property type="match status" value="1"/>
</dbReference>
<keyword evidence="3" id="KW-1133">Transmembrane helix</keyword>
<evidence type="ECO:0000259" key="4">
    <source>
        <dbReference type="PROSITE" id="PS50089"/>
    </source>
</evidence>
<gene>
    <name evidence="5" type="ORF">RGQ29_007175</name>
</gene>
<dbReference type="InterPro" id="IPR013083">
    <property type="entry name" value="Znf_RING/FYVE/PHD"/>
</dbReference>
<dbReference type="InterPro" id="IPR001841">
    <property type="entry name" value="Znf_RING"/>
</dbReference>
<protein>
    <recommendedName>
        <fullName evidence="4">RING-type domain-containing protein</fullName>
    </recommendedName>
</protein>
<proteinExistence type="predicted"/>
<dbReference type="AlphaFoldDB" id="A0AAN7HU33"/>
<sequence>MESLCLSYESLYSQRERERESKKKRKKEKFPTMASNPTASPRLKPLAFIGIGVPLAVGLIFVLIMSFLWWKMKNQPEPEEHNAELPHDHQLYAPMPELPQREFHAGEAATDCPVCLEEFVEGESLVELPTCLHAFHPACIETWLTRNHASCPVCRLHIELQVDNVV</sequence>
<keyword evidence="3" id="KW-0472">Membrane</keyword>
<dbReference type="SMART" id="SM00184">
    <property type="entry name" value="RING"/>
    <property type="match status" value="1"/>
</dbReference>
<dbReference type="EMBL" id="JAXUIC010000012">
    <property type="protein sequence ID" value="KAK4557305.1"/>
    <property type="molecule type" value="Genomic_DNA"/>
</dbReference>
<evidence type="ECO:0000256" key="2">
    <source>
        <dbReference type="SAM" id="MobiDB-lite"/>
    </source>
</evidence>
<keyword evidence="1" id="KW-0862">Zinc</keyword>
<reference evidence="5 6" key="1">
    <citation type="journal article" date="2023" name="G3 (Bethesda)">
        <title>A haplotype-resolved chromosome-scale genome for Quercus rubra L. provides insights into the genetics of adaptive traits for red oak species.</title>
        <authorList>
            <person name="Kapoor B."/>
            <person name="Jenkins J."/>
            <person name="Schmutz J."/>
            <person name="Zhebentyayeva T."/>
            <person name="Kuelheim C."/>
            <person name="Coggeshall M."/>
            <person name="Heim C."/>
            <person name="Lasky J.R."/>
            <person name="Leites L."/>
            <person name="Islam-Faridi N."/>
            <person name="Romero-Severson J."/>
            <person name="DeLeo V.L."/>
            <person name="Lucas S.M."/>
            <person name="Lazic D."/>
            <person name="Gailing O."/>
            <person name="Carlson J."/>
            <person name="Staton M."/>
        </authorList>
    </citation>
    <scope>NUCLEOTIDE SEQUENCE [LARGE SCALE GENOMIC DNA]</scope>
    <source>
        <strain evidence="5">Pseudo-F2</strain>
    </source>
</reference>